<dbReference type="GO" id="GO:0000462">
    <property type="term" value="P:maturation of SSU-rRNA from tricistronic rRNA transcript (SSU-rRNA, 5.8S rRNA, LSU-rRNA)"/>
    <property type="evidence" value="ECO:0007669"/>
    <property type="project" value="TreeGrafter"/>
</dbReference>
<dbReference type="AlphaFoldDB" id="A0A8J5QKF9"/>
<keyword evidence="2" id="KW-0539">Nucleus</keyword>
<keyword evidence="7" id="KW-1185">Reference proteome</keyword>
<name>A0A8J5QKF9_9ASCO</name>
<protein>
    <submittedName>
        <fullName evidence="6">UTP5</fullName>
    </submittedName>
</protein>
<feature type="region of interest" description="Disordered" evidence="4">
    <location>
        <begin position="267"/>
        <end position="291"/>
    </location>
</feature>
<dbReference type="Proteomes" id="UP000694255">
    <property type="component" value="Unassembled WGS sequence"/>
</dbReference>
<accession>A0A8J5QKF9</accession>
<dbReference type="Pfam" id="PF04003">
    <property type="entry name" value="Utp12"/>
    <property type="match status" value="1"/>
</dbReference>
<evidence type="ECO:0000313" key="7">
    <source>
        <dbReference type="Proteomes" id="UP000694255"/>
    </source>
</evidence>
<evidence type="ECO:0000256" key="2">
    <source>
        <dbReference type="ARBA" id="ARBA00023242"/>
    </source>
</evidence>
<organism evidence="6 7">
    <name type="scientific">[Candida] subhashii</name>
    <dbReference type="NCBI Taxonomy" id="561895"/>
    <lineage>
        <taxon>Eukaryota</taxon>
        <taxon>Fungi</taxon>
        <taxon>Dikarya</taxon>
        <taxon>Ascomycota</taxon>
        <taxon>Saccharomycotina</taxon>
        <taxon>Pichiomycetes</taxon>
        <taxon>Debaryomycetaceae</taxon>
        <taxon>Spathaspora</taxon>
    </lineage>
</organism>
<dbReference type="GeneID" id="73469439"/>
<feature type="region of interest" description="Disordered" evidence="4">
    <location>
        <begin position="596"/>
        <end position="661"/>
    </location>
</feature>
<comment type="similarity">
    <text evidence="3">Belongs to the UTP5 family.</text>
</comment>
<dbReference type="PANTHER" id="PTHR44267">
    <property type="entry name" value="WD REPEAT-CONTAINING PROTEIN 43"/>
    <property type="match status" value="1"/>
</dbReference>
<dbReference type="RefSeq" id="XP_049264010.1">
    <property type="nucleotide sequence ID" value="XM_049406410.1"/>
</dbReference>
<proteinExistence type="inferred from homology"/>
<dbReference type="InterPro" id="IPR007148">
    <property type="entry name" value="SSU_processome_Utp12"/>
</dbReference>
<dbReference type="PANTHER" id="PTHR44267:SF1">
    <property type="entry name" value="WD REPEAT-CONTAINING PROTEIN 43"/>
    <property type="match status" value="1"/>
</dbReference>
<comment type="caution">
    <text evidence="6">The sequence shown here is derived from an EMBL/GenBank/DDBJ whole genome shotgun (WGS) entry which is preliminary data.</text>
</comment>
<feature type="domain" description="Small-subunit processome Utp12" evidence="5">
    <location>
        <begin position="455"/>
        <end position="559"/>
    </location>
</feature>
<evidence type="ECO:0000256" key="3">
    <source>
        <dbReference type="ARBA" id="ARBA00038335"/>
    </source>
</evidence>
<dbReference type="InterPro" id="IPR052414">
    <property type="entry name" value="U3_snoRNA-assoc_WDR"/>
</dbReference>
<comment type="subcellular location">
    <subcellularLocation>
        <location evidence="1">Nucleus</location>
    </subcellularLocation>
</comment>
<evidence type="ECO:0000256" key="4">
    <source>
        <dbReference type="SAM" id="MobiDB-lite"/>
    </source>
</evidence>
<gene>
    <name evidence="6" type="ORF">J8A68_002638</name>
</gene>
<evidence type="ECO:0000256" key="1">
    <source>
        <dbReference type="ARBA" id="ARBA00004123"/>
    </source>
</evidence>
<evidence type="ECO:0000259" key="5">
    <source>
        <dbReference type="Pfam" id="PF04003"/>
    </source>
</evidence>
<feature type="compositionally biased region" description="Acidic residues" evidence="4">
    <location>
        <begin position="647"/>
        <end position="661"/>
    </location>
</feature>
<dbReference type="GO" id="GO:0005730">
    <property type="term" value="C:nucleolus"/>
    <property type="evidence" value="ECO:0007669"/>
    <property type="project" value="TreeGrafter"/>
</dbReference>
<feature type="compositionally biased region" description="Acidic residues" evidence="4">
    <location>
        <begin position="600"/>
        <end position="640"/>
    </location>
</feature>
<evidence type="ECO:0000313" key="6">
    <source>
        <dbReference type="EMBL" id="KAG7663778.1"/>
    </source>
</evidence>
<reference evidence="6 7" key="1">
    <citation type="journal article" date="2021" name="DNA Res.">
        <title>Genome analysis of Candida subhashii reveals its hybrid nature and dual mitochondrial genome conformations.</title>
        <authorList>
            <person name="Mixao V."/>
            <person name="Hegedusova E."/>
            <person name="Saus E."/>
            <person name="Pryszcz L.P."/>
            <person name="Cillingova A."/>
            <person name="Nosek J."/>
            <person name="Gabaldon T."/>
        </authorList>
    </citation>
    <scope>NUCLEOTIDE SEQUENCE [LARGE SCALE GENOMIC DNA]</scope>
    <source>
        <strain evidence="6 7">CBS 10753</strain>
    </source>
</reference>
<dbReference type="EMBL" id="JAGSYN010000117">
    <property type="protein sequence ID" value="KAG7663778.1"/>
    <property type="molecule type" value="Genomic_DNA"/>
</dbReference>
<dbReference type="OrthoDB" id="30195at2759"/>
<sequence length="661" mass="73320">MTSTSGPILVSKFDPTNQYLASAQIALDTHQIKVQSISSTQSSLNTSFNLDKSSKVTNLTWIASSDNLQLLAICLTKGSVLIYSPQTNEIISELTTSYNVEITDFYIDPKARGWACDIEGNIFEWDLQSYSLVQSFKIGEYMETIESVMRISSIQYNNKLHLLLGTHSVYLFDIEDKVIVKTFPGHIQPINSIIGVGGDSFLTSAKGDRFINLYQVNKLSPKAVFVASTSVVDLAIGIKDDMSVLTIINEVGNLEIFNNPLSSAAPSTTTIGTPSKKKKKQQVASVSRQPNSIIKLSRPQEEIKSPQDSNMTITSISINDDSIWFSWLENSSLSFFDNLKWIDETGTTTLITNQTIHKPKPDFKSTSANRSTYGHDIASAKLYTEGHAIISHGATTSITEDSDEDEPEQESLAEKLNRLAVKQPQLPTTTKKQQLTDARSGISLSIILTQSIKNNDHSLLETVLSNRDPTIIKNTISRIDPHIAISLLDRISDKIARQQSRFDQLIYWLKWILVIHGSSIVGLSQGVGGSKLAGIHSILVKKGDTLPRLLELQGRLNMLYEQNDLKREILKLGDVEEDELDGESEVEYIEEIDDAKYNGEIEDDEDEDIDMGADGVDDFIDSDEEEEEEDDEDDEDDDDVPAAADLSADEEGNYSDLEIDG</sequence>